<reference evidence="3" key="1">
    <citation type="submission" date="2015-08" db="EMBL/GenBank/DDBJ databases">
        <title>Fjat-10028 dsm 16317.</title>
        <authorList>
            <person name="Liu B."/>
            <person name="Wang J."/>
            <person name="Zhu Y."/>
            <person name="Liu G."/>
            <person name="Chen Q."/>
            <person name="Chen Z."/>
            <person name="Lan J."/>
            <person name="Che J."/>
            <person name="Ge C."/>
            <person name="Shi H."/>
            <person name="Pan Z."/>
            <person name="Liu X."/>
        </authorList>
    </citation>
    <scope>NUCLEOTIDE SEQUENCE [LARGE SCALE GENOMIC DNA]</scope>
    <source>
        <strain evidence="3">DSM 16317</strain>
    </source>
</reference>
<keyword evidence="3" id="KW-1185">Reference proteome</keyword>
<dbReference type="InterPro" id="IPR029044">
    <property type="entry name" value="Nucleotide-diphossugar_trans"/>
</dbReference>
<comment type="caution">
    <text evidence="2">The sequence shown here is derived from an EMBL/GenBank/DDBJ whole genome shotgun (WGS) entry which is preliminary data.</text>
</comment>
<dbReference type="SUPFAM" id="SSF48452">
    <property type="entry name" value="TPR-like"/>
    <property type="match status" value="1"/>
</dbReference>
<dbReference type="Pfam" id="PF13181">
    <property type="entry name" value="TPR_8"/>
    <property type="match status" value="2"/>
</dbReference>
<keyword evidence="2" id="KW-0808">Transferase</keyword>
<dbReference type="AlphaFoldDB" id="A0A0M0LMJ3"/>
<dbReference type="SUPFAM" id="SSF53448">
    <property type="entry name" value="Nucleotide-diphospho-sugar transferases"/>
    <property type="match status" value="1"/>
</dbReference>
<dbReference type="InterPro" id="IPR019734">
    <property type="entry name" value="TPR_rpt"/>
</dbReference>
<dbReference type="SMART" id="SM00028">
    <property type="entry name" value="TPR"/>
    <property type="match status" value="3"/>
</dbReference>
<dbReference type="OrthoDB" id="9815923at2"/>
<dbReference type="RefSeq" id="WP_053416091.1">
    <property type="nucleotide sequence ID" value="NZ_LILB01000001.1"/>
</dbReference>
<dbReference type="EMBL" id="LILB01000001">
    <property type="protein sequence ID" value="KOO51923.1"/>
    <property type="molecule type" value="Genomic_DNA"/>
</dbReference>
<accession>A0A0M0LMJ3</accession>
<dbReference type="GeneID" id="301135598"/>
<organism evidence="2 3">
    <name type="scientific">Viridibacillus arvi</name>
    <dbReference type="NCBI Taxonomy" id="263475"/>
    <lineage>
        <taxon>Bacteria</taxon>
        <taxon>Bacillati</taxon>
        <taxon>Bacillota</taxon>
        <taxon>Bacilli</taxon>
        <taxon>Bacillales</taxon>
        <taxon>Caryophanaceae</taxon>
        <taxon>Viridibacillus</taxon>
    </lineage>
</organism>
<dbReference type="PANTHER" id="PTHR43630:SF2">
    <property type="entry name" value="GLYCOSYLTRANSFERASE"/>
    <property type="match status" value="1"/>
</dbReference>
<dbReference type="PATRIC" id="fig|263475.3.peg.1570"/>
<sequence>MVTISLCMIVKNEEEVIGRCLTSVKDIVDEINIVDTGSEDKTKDIVKEYTDRIFDFEWIEDFAAARNYSFQQATSDYILWLDADDIFTDENREKLKILKETLKPSIDAVSMTYNLSHDAEGTVISSLRRYRLVKKDNDFKWVGSVHEFLAVSGNLFDSEVAVSHMPLSHDRNRNIQIYEKMLKDDQPFSARDTFYFANELKDHARYEEAITQYDSFLESKLGWIEDNIRACFNLADCYGFLEDKEMAFKSSLRSLQYDVPRPEACCRIGFHFMEQNKNTEAIHWYEKAISYKNELKLSFQNKSFFTWLPHLQLCVLYHRLNQLKKSYEHNEMALKYNPTNQTIINNKKYFEDNVNLEE</sequence>
<dbReference type="Gene3D" id="3.90.550.10">
    <property type="entry name" value="Spore Coat Polysaccharide Biosynthesis Protein SpsA, Chain A"/>
    <property type="match status" value="1"/>
</dbReference>
<gene>
    <name evidence="2" type="ORF">AMD00_05710</name>
</gene>
<dbReference type="InterPro" id="IPR011990">
    <property type="entry name" value="TPR-like_helical_dom_sf"/>
</dbReference>
<feature type="domain" description="Glycosyltransferase 2-like" evidence="1">
    <location>
        <begin position="5"/>
        <end position="95"/>
    </location>
</feature>
<name>A0A0M0LMJ3_9BACL</name>
<protein>
    <submittedName>
        <fullName evidence="2">Glycosyl transferase</fullName>
    </submittedName>
</protein>
<dbReference type="Proteomes" id="UP000036867">
    <property type="component" value="Unassembled WGS sequence"/>
</dbReference>
<dbReference type="Gene3D" id="1.25.40.10">
    <property type="entry name" value="Tetratricopeptide repeat domain"/>
    <property type="match status" value="1"/>
</dbReference>
<dbReference type="Pfam" id="PF00535">
    <property type="entry name" value="Glycos_transf_2"/>
    <property type="match status" value="1"/>
</dbReference>
<dbReference type="PANTHER" id="PTHR43630">
    <property type="entry name" value="POLY-BETA-1,6-N-ACETYL-D-GLUCOSAMINE SYNTHASE"/>
    <property type="match status" value="1"/>
</dbReference>
<evidence type="ECO:0000313" key="2">
    <source>
        <dbReference type="EMBL" id="KOO51923.1"/>
    </source>
</evidence>
<evidence type="ECO:0000259" key="1">
    <source>
        <dbReference type="Pfam" id="PF00535"/>
    </source>
</evidence>
<dbReference type="GO" id="GO:0016740">
    <property type="term" value="F:transferase activity"/>
    <property type="evidence" value="ECO:0007669"/>
    <property type="project" value="UniProtKB-KW"/>
</dbReference>
<dbReference type="InterPro" id="IPR001173">
    <property type="entry name" value="Glyco_trans_2-like"/>
</dbReference>
<proteinExistence type="predicted"/>
<dbReference type="CDD" id="cd02511">
    <property type="entry name" value="Beta4Glucosyltransferase"/>
    <property type="match status" value="1"/>
</dbReference>
<evidence type="ECO:0000313" key="3">
    <source>
        <dbReference type="Proteomes" id="UP000036867"/>
    </source>
</evidence>
<dbReference type="STRING" id="263475.AMD00_05710"/>